<organism evidence="1 2">
    <name type="scientific">Falsochrobactrum shanghaiense</name>
    <dbReference type="NCBI Taxonomy" id="2201899"/>
    <lineage>
        <taxon>Bacteria</taxon>
        <taxon>Pseudomonadati</taxon>
        <taxon>Pseudomonadota</taxon>
        <taxon>Alphaproteobacteria</taxon>
        <taxon>Hyphomicrobiales</taxon>
        <taxon>Brucellaceae</taxon>
        <taxon>Falsochrobactrum</taxon>
    </lineage>
</organism>
<dbReference type="Proteomes" id="UP000245865">
    <property type="component" value="Unassembled WGS sequence"/>
</dbReference>
<accession>A0A316JBI6</accession>
<gene>
    <name evidence="1" type="ORF">DKP76_07050</name>
</gene>
<protein>
    <submittedName>
        <fullName evidence="1">Uncharacterized protein</fullName>
    </submittedName>
</protein>
<dbReference type="RefSeq" id="WP_109705709.1">
    <property type="nucleotide sequence ID" value="NZ_QGDB01000002.1"/>
</dbReference>
<comment type="caution">
    <text evidence="1">The sequence shown here is derived from an EMBL/GenBank/DDBJ whole genome shotgun (WGS) entry which is preliminary data.</text>
</comment>
<proteinExistence type="predicted"/>
<dbReference type="OrthoDB" id="8373799at2"/>
<keyword evidence="2" id="KW-1185">Reference proteome</keyword>
<dbReference type="EMBL" id="QGDB01000002">
    <property type="protein sequence ID" value="PWL18814.1"/>
    <property type="molecule type" value="Genomic_DNA"/>
</dbReference>
<sequence>MIISFSPIRCDADLVISKSGDTLTINGDPLDFSDLPEGGEYPREAIDNEFVVGGIKRLDGVIHITVMLPYSNPDAPTAVTFPDPITVTGDGVIALPEGRTVEIDDAAQ</sequence>
<dbReference type="AlphaFoldDB" id="A0A316JBI6"/>
<evidence type="ECO:0000313" key="1">
    <source>
        <dbReference type="EMBL" id="PWL18814.1"/>
    </source>
</evidence>
<evidence type="ECO:0000313" key="2">
    <source>
        <dbReference type="Proteomes" id="UP000245865"/>
    </source>
</evidence>
<name>A0A316JBI6_9HYPH</name>
<reference evidence="1 2" key="1">
    <citation type="submission" date="2018-05" db="EMBL/GenBank/DDBJ databases">
        <title>Comparative genomic sequence analysis between strain HN4 and CCM 8460T (Falsochrobactrum ovis) will provide more evidence to prove that HN4 is a new species of Falsochrobactrum.</title>
        <authorList>
            <person name="Lyu W."/>
            <person name="Sun L."/>
            <person name="Yao L."/>
        </authorList>
    </citation>
    <scope>NUCLEOTIDE SEQUENCE [LARGE SCALE GENOMIC DNA]</scope>
    <source>
        <strain evidence="1 2">HN4</strain>
    </source>
</reference>